<accession>A0A0L0G4G1</accession>
<sequence>MDTGHIPATAVPDECKLAAIQWYMVVAPPVDMLAALDDARAKRALTWLPLWYLATLGPVCEAQVSRVHTYTDLAAQQFKRMCQLATEVLETFYPNMFARAKGGTRMGRCIDFHASHCLTCRTAPFPESGFRVAPLEYAGTFVLCRSQ</sequence>
<dbReference type="RefSeq" id="XP_014157681.1">
    <property type="nucleotide sequence ID" value="XM_014302206.1"/>
</dbReference>
<dbReference type="GeneID" id="25904459"/>
<dbReference type="EMBL" id="KQ241809">
    <property type="protein sequence ID" value="KNC83779.1"/>
    <property type="molecule type" value="Genomic_DNA"/>
</dbReference>
<evidence type="ECO:0000313" key="1">
    <source>
        <dbReference type="EMBL" id="KNC83779.1"/>
    </source>
</evidence>
<evidence type="ECO:0000313" key="2">
    <source>
        <dbReference type="Proteomes" id="UP000054560"/>
    </source>
</evidence>
<protein>
    <submittedName>
        <fullName evidence="1">Uncharacterized protein</fullName>
    </submittedName>
</protein>
<organism evidence="1 2">
    <name type="scientific">Sphaeroforma arctica JP610</name>
    <dbReference type="NCBI Taxonomy" id="667725"/>
    <lineage>
        <taxon>Eukaryota</taxon>
        <taxon>Ichthyosporea</taxon>
        <taxon>Ichthyophonida</taxon>
        <taxon>Sphaeroforma</taxon>
    </lineage>
</organism>
<dbReference type="AlphaFoldDB" id="A0A0L0G4G1"/>
<dbReference type="Proteomes" id="UP000054560">
    <property type="component" value="Unassembled WGS sequence"/>
</dbReference>
<name>A0A0L0G4G1_9EUKA</name>
<gene>
    <name evidence="1" type="ORF">SARC_03955</name>
</gene>
<keyword evidence="2" id="KW-1185">Reference proteome</keyword>
<reference evidence="1 2" key="1">
    <citation type="submission" date="2011-02" db="EMBL/GenBank/DDBJ databases">
        <title>The Genome Sequence of Sphaeroforma arctica JP610.</title>
        <authorList>
            <consortium name="The Broad Institute Genome Sequencing Platform"/>
            <person name="Russ C."/>
            <person name="Cuomo C."/>
            <person name="Young S.K."/>
            <person name="Zeng Q."/>
            <person name="Gargeya S."/>
            <person name="Alvarado L."/>
            <person name="Berlin A."/>
            <person name="Chapman S.B."/>
            <person name="Chen Z."/>
            <person name="Freedman E."/>
            <person name="Gellesch M."/>
            <person name="Goldberg J."/>
            <person name="Griggs A."/>
            <person name="Gujja S."/>
            <person name="Heilman E."/>
            <person name="Heiman D."/>
            <person name="Howarth C."/>
            <person name="Mehta T."/>
            <person name="Neiman D."/>
            <person name="Pearson M."/>
            <person name="Roberts A."/>
            <person name="Saif S."/>
            <person name="Shea T."/>
            <person name="Shenoy N."/>
            <person name="Sisk P."/>
            <person name="Stolte C."/>
            <person name="Sykes S."/>
            <person name="White J."/>
            <person name="Yandava C."/>
            <person name="Burger G."/>
            <person name="Gray M.W."/>
            <person name="Holland P.W.H."/>
            <person name="King N."/>
            <person name="Lang F.B.F."/>
            <person name="Roger A.J."/>
            <person name="Ruiz-Trillo I."/>
            <person name="Haas B."/>
            <person name="Nusbaum C."/>
            <person name="Birren B."/>
        </authorList>
    </citation>
    <scope>NUCLEOTIDE SEQUENCE [LARGE SCALE GENOMIC DNA]</scope>
    <source>
        <strain evidence="1 2">JP610</strain>
    </source>
</reference>
<proteinExistence type="predicted"/>